<evidence type="ECO:0000256" key="7">
    <source>
        <dbReference type="ARBA" id="ARBA00023136"/>
    </source>
</evidence>
<name>A0A085V5A2_PSESX</name>
<dbReference type="PROSITE" id="PS50111">
    <property type="entry name" value="CHEMOTAXIS_TRANSDUC_2"/>
    <property type="match status" value="1"/>
</dbReference>
<keyword evidence="3" id="KW-0488">Methylation</keyword>
<dbReference type="Gene3D" id="1.10.287.950">
    <property type="entry name" value="Methyl-accepting chemotaxis protein"/>
    <property type="match status" value="1"/>
</dbReference>
<evidence type="ECO:0000259" key="13">
    <source>
        <dbReference type="PROSITE" id="PS50885"/>
    </source>
</evidence>
<evidence type="ECO:0000256" key="6">
    <source>
        <dbReference type="ARBA" id="ARBA00022989"/>
    </source>
</evidence>
<dbReference type="FunFam" id="1.10.287.950:FF:000001">
    <property type="entry name" value="Methyl-accepting chemotaxis sensory transducer"/>
    <property type="match status" value="1"/>
</dbReference>
<evidence type="ECO:0000256" key="8">
    <source>
        <dbReference type="ARBA" id="ARBA00023224"/>
    </source>
</evidence>
<evidence type="ECO:0000313" key="15">
    <source>
        <dbReference type="Proteomes" id="UP000028631"/>
    </source>
</evidence>
<evidence type="ECO:0000256" key="1">
    <source>
        <dbReference type="ARBA" id="ARBA00004651"/>
    </source>
</evidence>
<dbReference type="InterPro" id="IPR004090">
    <property type="entry name" value="Chemotax_Me-accpt_rcpt"/>
</dbReference>
<dbReference type="PRINTS" id="PR00260">
    <property type="entry name" value="CHEMTRNSDUCR"/>
</dbReference>
<dbReference type="SMART" id="SM00304">
    <property type="entry name" value="HAMP"/>
    <property type="match status" value="1"/>
</dbReference>
<evidence type="ECO:0000256" key="2">
    <source>
        <dbReference type="ARBA" id="ARBA00022475"/>
    </source>
</evidence>
<dbReference type="SUPFAM" id="SSF58104">
    <property type="entry name" value="Methyl-accepting chemotaxis protein (MCP) signaling domain"/>
    <property type="match status" value="1"/>
</dbReference>
<dbReference type="EMBL" id="JPQU01000100">
    <property type="protein sequence ID" value="KFE50615.1"/>
    <property type="molecule type" value="Genomic_DNA"/>
</dbReference>
<gene>
    <name evidence="14" type="ORF">IV01_25180</name>
</gene>
<protein>
    <submittedName>
        <fullName evidence="14">Chemotaxis protein</fullName>
    </submittedName>
</protein>
<feature type="domain" description="HAMP" evidence="13">
    <location>
        <begin position="362"/>
        <end position="416"/>
    </location>
</feature>
<keyword evidence="7 11" id="KW-0472">Membrane</keyword>
<keyword evidence="2" id="KW-1003">Cell membrane</keyword>
<comment type="similarity">
    <text evidence="9">Belongs to the methyl-accepting chemotaxis (MCP) protein family.</text>
</comment>
<dbReference type="GO" id="GO:0006935">
    <property type="term" value="P:chemotaxis"/>
    <property type="evidence" value="ECO:0007669"/>
    <property type="project" value="UniProtKB-KW"/>
</dbReference>
<keyword evidence="5 11" id="KW-0812">Transmembrane</keyword>
<feature type="domain" description="Methyl-accepting transducer" evidence="12">
    <location>
        <begin position="421"/>
        <end position="657"/>
    </location>
</feature>
<dbReference type="PANTHER" id="PTHR32089">
    <property type="entry name" value="METHYL-ACCEPTING CHEMOTAXIS PROTEIN MCPB"/>
    <property type="match status" value="1"/>
</dbReference>
<dbReference type="OrthoDB" id="2489132at2"/>
<comment type="caution">
    <text evidence="14">The sequence shown here is derived from an EMBL/GenBank/DDBJ whole genome shotgun (WGS) entry which is preliminary data.</text>
</comment>
<proteinExistence type="inferred from homology"/>
<keyword evidence="8 10" id="KW-0807">Transducer</keyword>
<sequence>MAMSIQNKITLLASACLVAVVALLAGLSLEQRRSDSHTSVNTSTDLLRKAAQDNLQAEGRAQALQVQERFGQGYEFVRGMARQILQLRAQAASDPVAARDLRAAIAKVLRDAISERSELLGLFVAFEPNALDGRDAEFVGQLAQGSNDSGRYTLYWVQPKAGQLQALPADEALLANETPGPTGLPFNAFFTCSRQSANPCVLEPYLDDSSGTPHLVTSVTVPLIVDGRVLGVLGIDIGLDALQDNAKAASASLYDGQGALSIISATGVVAADSDDPQRLGKLATEQAPADGSQLSVQVPIQPIADARPWSIQVTVPRQTLDAPVLRMQEVIQVQLVKSLTVEVALGLLLALVGIFMIRWAARSVTRPILHVAQRLDDIADGDGDLTGRLAYPRRDELGRLSGAFDRFLDRLQPVIAQVQQAVHDTHDTADQSQQIARRISQGMQQQVGEIEQMATAVHEMSATAHNAAHSAAQAADAARNAERASSKGVQTIEQSAQNIRELASGMNDAMRRLQGLSASSEQIGSVLDVILAIARQTNLLALNAAIEAARAGDAGRGFAVVADEVRGLAQRTQASVEEIGAVINNLREGTRDVTTAMQQSNSQAHRSVEQTQQTLTVLEEIRNAVGIITDMNVQIACAAEEQSSVSEEIHRNVEAVRSVVNSLSDEAIQSTAISQQLNSLAVRQQELIQRFKA</sequence>
<dbReference type="Proteomes" id="UP000028631">
    <property type="component" value="Unassembled WGS sequence"/>
</dbReference>
<evidence type="ECO:0000256" key="9">
    <source>
        <dbReference type="ARBA" id="ARBA00029447"/>
    </source>
</evidence>
<evidence type="ECO:0000256" key="11">
    <source>
        <dbReference type="SAM" id="Phobius"/>
    </source>
</evidence>
<dbReference type="CDD" id="cd12913">
    <property type="entry name" value="PDC1_MCP_like"/>
    <property type="match status" value="1"/>
</dbReference>
<dbReference type="PANTHER" id="PTHR32089:SF120">
    <property type="entry name" value="METHYL-ACCEPTING CHEMOTAXIS PROTEIN TLPQ"/>
    <property type="match status" value="1"/>
</dbReference>
<dbReference type="Pfam" id="PF00015">
    <property type="entry name" value="MCPsignal"/>
    <property type="match status" value="1"/>
</dbReference>
<evidence type="ECO:0000313" key="14">
    <source>
        <dbReference type="EMBL" id="KFE50615.1"/>
    </source>
</evidence>
<evidence type="ECO:0000256" key="4">
    <source>
        <dbReference type="ARBA" id="ARBA00022500"/>
    </source>
</evidence>
<dbReference type="Gene3D" id="3.30.450.20">
    <property type="entry name" value="PAS domain"/>
    <property type="match status" value="1"/>
</dbReference>
<dbReference type="CDD" id="cd06225">
    <property type="entry name" value="HAMP"/>
    <property type="match status" value="1"/>
</dbReference>
<dbReference type="CDD" id="cd11386">
    <property type="entry name" value="MCP_signal"/>
    <property type="match status" value="1"/>
</dbReference>
<reference evidence="14 15" key="1">
    <citation type="submission" date="2014-07" db="EMBL/GenBank/DDBJ databases">
        <title>Draft Genome Sequences of Environmental Pseudomonas syringae strains.</title>
        <authorList>
            <person name="Baltrus D.A."/>
            <person name="Berge O."/>
            <person name="Morris C."/>
        </authorList>
    </citation>
    <scope>NUCLEOTIDE SEQUENCE [LARGE SCALE GENOMIC DNA]</scope>
    <source>
        <strain evidence="14 15">GAW0119</strain>
    </source>
</reference>
<dbReference type="AlphaFoldDB" id="A0A085V5A2"/>
<keyword evidence="4" id="KW-0145">Chemotaxis</keyword>
<dbReference type="GO" id="GO:0007165">
    <property type="term" value="P:signal transduction"/>
    <property type="evidence" value="ECO:0007669"/>
    <property type="project" value="UniProtKB-KW"/>
</dbReference>
<dbReference type="SMART" id="SM00283">
    <property type="entry name" value="MA"/>
    <property type="match status" value="1"/>
</dbReference>
<evidence type="ECO:0000256" key="10">
    <source>
        <dbReference type="PROSITE-ProRule" id="PRU00284"/>
    </source>
</evidence>
<evidence type="ECO:0000256" key="5">
    <source>
        <dbReference type="ARBA" id="ARBA00022692"/>
    </source>
</evidence>
<dbReference type="PATRIC" id="fig|317.175.peg.5245"/>
<comment type="subcellular location">
    <subcellularLocation>
        <location evidence="1">Cell membrane</location>
        <topology evidence="1">Multi-pass membrane protein</topology>
    </subcellularLocation>
</comment>
<organism evidence="14 15">
    <name type="scientific">Pseudomonas syringae</name>
    <dbReference type="NCBI Taxonomy" id="317"/>
    <lineage>
        <taxon>Bacteria</taxon>
        <taxon>Pseudomonadati</taxon>
        <taxon>Pseudomonadota</taxon>
        <taxon>Gammaproteobacteria</taxon>
        <taxon>Pseudomonadales</taxon>
        <taxon>Pseudomonadaceae</taxon>
        <taxon>Pseudomonas</taxon>
    </lineage>
</organism>
<evidence type="ECO:0000256" key="3">
    <source>
        <dbReference type="ARBA" id="ARBA00022481"/>
    </source>
</evidence>
<dbReference type="InterPro" id="IPR004089">
    <property type="entry name" value="MCPsignal_dom"/>
</dbReference>
<dbReference type="Pfam" id="PF00672">
    <property type="entry name" value="HAMP"/>
    <property type="match status" value="1"/>
</dbReference>
<dbReference type="InterPro" id="IPR003660">
    <property type="entry name" value="HAMP_dom"/>
</dbReference>
<accession>A0A085V5A2</accession>
<evidence type="ECO:0000259" key="12">
    <source>
        <dbReference type="PROSITE" id="PS50111"/>
    </source>
</evidence>
<keyword evidence="15" id="KW-1185">Reference proteome</keyword>
<feature type="transmembrane region" description="Helical" evidence="11">
    <location>
        <begin position="343"/>
        <end position="361"/>
    </location>
</feature>
<dbReference type="GO" id="GO:0005886">
    <property type="term" value="C:plasma membrane"/>
    <property type="evidence" value="ECO:0007669"/>
    <property type="project" value="UniProtKB-SubCell"/>
</dbReference>
<dbReference type="GO" id="GO:0004888">
    <property type="term" value="F:transmembrane signaling receptor activity"/>
    <property type="evidence" value="ECO:0007669"/>
    <property type="project" value="InterPro"/>
</dbReference>
<dbReference type="PROSITE" id="PS50885">
    <property type="entry name" value="HAMP"/>
    <property type="match status" value="1"/>
</dbReference>
<keyword evidence="6 11" id="KW-1133">Transmembrane helix</keyword>